<evidence type="ECO:0000256" key="3">
    <source>
        <dbReference type="ARBA" id="ARBA00012723"/>
    </source>
</evidence>
<dbReference type="FunFam" id="3.40.30.10:FF:000121">
    <property type="entry name" value="protein disulfide-isomerase TMX3 isoform X1"/>
    <property type="match status" value="1"/>
</dbReference>
<evidence type="ECO:0000256" key="14">
    <source>
        <dbReference type="SAM" id="MobiDB-lite"/>
    </source>
</evidence>
<feature type="compositionally biased region" description="Basic and acidic residues" evidence="14">
    <location>
        <begin position="338"/>
        <end position="347"/>
    </location>
</feature>
<keyword evidence="8 15" id="KW-0472">Membrane</keyword>
<dbReference type="GO" id="GO:0009986">
    <property type="term" value="C:cell surface"/>
    <property type="evidence" value="ECO:0007669"/>
    <property type="project" value="TreeGrafter"/>
</dbReference>
<reference evidence="18" key="3">
    <citation type="journal article" date="2014" name="Nature">
        <title>Elephant shark genome provides unique insights into gnathostome evolution.</title>
        <authorList>
            <consortium name="International Elephant Shark Genome Sequencing Consortium"/>
            <person name="Venkatesh B."/>
            <person name="Lee A.P."/>
            <person name="Ravi V."/>
            <person name="Maurya A.K."/>
            <person name="Lian M.M."/>
            <person name="Swann J.B."/>
            <person name="Ohta Y."/>
            <person name="Flajnik M.F."/>
            <person name="Sutoh Y."/>
            <person name="Kasahara M."/>
            <person name="Hoon S."/>
            <person name="Gangu V."/>
            <person name="Roy S.W."/>
            <person name="Irimia M."/>
            <person name="Korzh V."/>
            <person name="Kondrychyn I."/>
            <person name="Lim Z.W."/>
            <person name="Tay B.H."/>
            <person name="Tohari S."/>
            <person name="Kong K.W."/>
            <person name="Ho S."/>
            <person name="Lorente-Galdos B."/>
            <person name="Quilez J."/>
            <person name="Marques-Bonet T."/>
            <person name="Raney B.J."/>
            <person name="Ingham P.W."/>
            <person name="Tay A."/>
            <person name="Hillier L.W."/>
            <person name="Minx P."/>
            <person name="Boehm T."/>
            <person name="Wilson R.K."/>
            <person name="Brenner S."/>
            <person name="Warren W.C."/>
        </authorList>
    </citation>
    <scope>NUCLEOTIDE SEQUENCE [LARGE SCALE GENOMIC DNA]</scope>
</reference>
<keyword evidence="10" id="KW-0325">Glycoprotein</keyword>
<dbReference type="InterPro" id="IPR052250">
    <property type="entry name" value="PDI_TMX3"/>
</dbReference>
<evidence type="ECO:0000256" key="13">
    <source>
        <dbReference type="ARBA" id="ARBA00045246"/>
    </source>
</evidence>
<sequence>QQEKCKEYQRGHIDYTILILFCLFYAPWCGHCKKLEPIWDNVAAELQSSGSPVKVGKMDATLYSGVASEFGVRGYPTIKLLKGDLAYNYKGPRTKDDIIEFANRVSGPLVRTLSTQQLFDHWHKRYPVFFVYVGGESPLKEKFFEVAAELIVYTYFFSASEDALPQVNNLKILFVEKFTCLSVFSEVKVPSIVVLNTSNQQYFVPEKTIGSIQDLVQFINDILEGSAEAQGGDSFFHRVKRMLYDGKSTILSVFKTSPLLGCFLFGLPLGVISIMCYGIWTADGEYEPEEGELPEPNAITQGDTEASDEEKEDGNYEYHKNDDKIRENSDHTDEELEEKSMVEKKTD</sequence>
<keyword evidence="6" id="KW-0256">Endoplasmic reticulum</keyword>
<dbReference type="AlphaFoldDB" id="A0A4W3HEE2"/>
<keyword evidence="5" id="KW-0732">Signal</keyword>
<evidence type="ECO:0000256" key="4">
    <source>
        <dbReference type="ARBA" id="ARBA00022692"/>
    </source>
</evidence>
<dbReference type="PROSITE" id="PS51352">
    <property type="entry name" value="THIOREDOXIN_2"/>
    <property type="match status" value="1"/>
</dbReference>
<feature type="domain" description="Thioredoxin" evidence="16">
    <location>
        <begin position="1"/>
        <end position="107"/>
    </location>
</feature>
<keyword evidence="11" id="KW-0413">Isomerase</keyword>
<dbReference type="PRINTS" id="PR00421">
    <property type="entry name" value="THIOREDOXIN"/>
</dbReference>
<evidence type="ECO:0000256" key="2">
    <source>
        <dbReference type="ARBA" id="ARBA00004389"/>
    </source>
</evidence>
<keyword evidence="9" id="KW-1015">Disulfide bond</keyword>
<reference evidence="18" key="1">
    <citation type="journal article" date="2006" name="Science">
        <title>Ancient noncoding elements conserved in the human genome.</title>
        <authorList>
            <person name="Venkatesh B."/>
            <person name="Kirkness E.F."/>
            <person name="Loh Y.H."/>
            <person name="Halpern A.L."/>
            <person name="Lee A.P."/>
            <person name="Johnson J."/>
            <person name="Dandona N."/>
            <person name="Viswanathan L.D."/>
            <person name="Tay A."/>
            <person name="Venter J.C."/>
            <person name="Strausberg R.L."/>
            <person name="Brenner S."/>
        </authorList>
    </citation>
    <scope>NUCLEOTIDE SEQUENCE [LARGE SCALE GENOMIC DNA]</scope>
</reference>
<evidence type="ECO:0000313" key="17">
    <source>
        <dbReference type="Ensembl" id="ENSCMIP00000013522.1"/>
    </source>
</evidence>
<dbReference type="SUPFAM" id="SSF52833">
    <property type="entry name" value="Thioredoxin-like"/>
    <property type="match status" value="1"/>
</dbReference>
<dbReference type="PANTHER" id="PTHR46426:SF1">
    <property type="entry name" value="PROTEIN DISULFIDE-ISOMERASE TMX3"/>
    <property type="match status" value="1"/>
</dbReference>
<dbReference type="GO" id="GO:0005789">
    <property type="term" value="C:endoplasmic reticulum membrane"/>
    <property type="evidence" value="ECO:0007669"/>
    <property type="project" value="UniProtKB-SubCell"/>
</dbReference>
<evidence type="ECO:0000313" key="18">
    <source>
        <dbReference type="Proteomes" id="UP000314986"/>
    </source>
</evidence>
<dbReference type="Ensembl" id="ENSCMIT00000013819.1">
    <property type="protein sequence ID" value="ENSCMIP00000013522.1"/>
    <property type="gene ID" value="ENSCMIG00000006770.1"/>
</dbReference>
<keyword evidence="4 15" id="KW-0812">Transmembrane</keyword>
<gene>
    <name evidence="17" type="primary">tmx3b</name>
</gene>
<comment type="catalytic activity">
    <reaction evidence="1">
        <text>Catalyzes the rearrangement of -S-S- bonds in proteins.</text>
        <dbReference type="EC" id="5.3.4.1"/>
    </reaction>
</comment>
<dbReference type="GO" id="GO:0003756">
    <property type="term" value="F:protein disulfide isomerase activity"/>
    <property type="evidence" value="ECO:0007669"/>
    <property type="project" value="UniProtKB-EC"/>
</dbReference>
<evidence type="ECO:0000256" key="12">
    <source>
        <dbReference type="ARBA" id="ARBA00023284"/>
    </source>
</evidence>
<evidence type="ECO:0000256" key="1">
    <source>
        <dbReference type="ARBA" id="ARBA00001182"/>
    </source>
</evidence>
<feature type="compositionally biased region" description="Basic and acidic residues" evidence="14">
    <location>
        <begin position="313"/>
        <end position="331"/>
    </location>
</feature>
<comment type="function">
    <text evidence="13">Probable disulfide isomerase, which participates in the folding of proteins containing disulfide bonds. May act as a dithiol oxidase. Acts as a regulator of endoplasmic reticulum-mitochondria contact sites via its ability to regulate redox signals.</text>
</comment>
<protein>
    <recommendedName>
        <fullName evidence="3">protein disulfide-isomerase</fullName>
        <ecNumber evidence="3">5.3.4.1</ecNumber>
    </recommendedName>
</protein>
<organism evidence="17 18">
    <name type="scientific">Callorhinchus milii</name>
    <name type="common">Ghost shark</name>
    <dbReference type="NCBI Taxonomy" id="7868"/>
    <lineage>
        <taxon>Eukaryota</taxon>
        <taxon>Metazoa</taxon>
        <taxon>Chordata</taxon>
        <taxon>Craniata</taxon>
        <taxon>Vertebrata</taxon>
        <taxon>Chondrichthyes</taxon>
        <taxon>Holocephali</taxon>
        <taxon>Chimaeriformes</taxon>
        <taxon>Callorhinchidae</taxon>
        <taxon>Callorhinchus</taxon>
    </lineage>
</organism>
<evidence type="ECO:0000256" key="8">
    <source>
        <dbReference type="ARBA" id="ARBA00023136"/>
    </source>
</evidence>
<reference evidence="18" key="2">
    <citation type="journal article" date="2007" name="PLoS Biol.">
        <title>Survey sequencing and comparative analysis of the elephant shark (Callorhinchus milii) genome.</title>
        <authorList>
            <person name="Venkatesh B."/>
            <person name="Kirkness E.F."/>
            <person name="Loh Y.H."/>
            <person name="Halpern A.L."/>
            <person name="Lee A.P."/>
            <person name="Johnson J."/>
            <person name="Dandona N."/>
            <person name="Viswanathan L.D."/>
            <person name="Tay A."/>
            <person name="Venter J.C."/>
            <person name="Strausberg R.L."/>
            <person name="Brenner S."/>
        </authorList>
    </citation>
    <scope>NUCLEOTIDE SEQUENCE [LARGE SCALE GENOMIC DNA]</scope>
</reference>
<evidence type="ECO:0000256" key="5">
    <source>
        <dbReference type="ARBA" id="ARBA00022729"/>
    </source>
</evidence>
<dbReference type="GeneTree" id="ENSGT00930000151022"/>
<dbReference type="InterPro" id="IPR013766">
    <property type="entry name" value="Thioredoxin_domain"/>
</dbReference>
<keyword evidence="18" id="KW-1185">Reference proteome</keyword>
<name>A0A4W3HEE2_CALMI</name>
<feature type="region of interest" description="Disordered" evidence="14">
    <location>
        <begin position="287"/>
        <end position="347"/>
    </location>
</feature>
<evidence type="ECO:0000256" key="10">
    <source>
        <dbReference type="ARBA" id="ARBA00023180"/>
    </source>
</evidence>
<keyword evidence="7 15" id="KW-1133">Transmembrane helix</keyword>
<accession>A0A4W3HEE2</accession>
<feature type="transmembrane region" description="Helical" evidence="15">
    <location>
        <begin position="258"/>
        <end position="280"/>
    </location>
</feature>
<evidence type="ECO:0000256" key="11">
    <source>
        <dbReference type="ARBA" id="ARBA00023235"/>
    </source>
</evidence>
<reference evidence="17" key="4">
    <citation type="submission" date="2025-08" db="UniProtKB">
        <authorList>
            <consortium name="Ensembl"/>
        </authorList>
    </citation>
    <scope>IDENTIFICATION</scope>
</reference>
<evidence type="ECO:0000256" key="15">
    <source>
        <dbReference type="SAM" id="Phobius"/>
    </source>
</evidence>
<keyword evidence="12" id="KW-0676">Redox-active center</keyword>
<comment type="subcellular location">
    <subcellularLocation>
        <location evidence="2">Endoplasmic reticulum membrane</location>
        <topology evidence="2">Single-pass membrane protein</topology>
    </subcellularLocation>
</comment>
<evidence type="ECO:0000256" key="7">
    <source>
        <dbReference type="ARBA" id="ARBA00022989"/>
    </source>
</evidence>
<proteinExistence type="predicted"/>
<dbReference type="Gene3D" id="3.40.30.10">
    <property type="entry name" value="Glutaredoxin"/>
    <property type="match status" value="1"/>
</dbReference>
<evidence type="ECO:0000256" key="9">
    <source>
        <dbReference type="ARBA" id="ARBA00023157"/>
    </source>
</evidence>
<reference evidence="17" key="5">
    <citation type="submission" date="2025-09" db="UniProtKB">
        <authorList>
            <consortium name="Ensembl"/>
        </authorList>
    </citation>
    <scope>IDENTIFICATION</scope>
</reference>
<dbReference type="InterPro" id="IPR036249">
    <property type="entry name" value="Thioredoxin-like_sf"/>
</dbReference>
<evidence type="ECO:0000256" key="6">
    <source>
        <dbReference type="ARBA" id="ARBA00022824"/>
    </source>
</evidence>
<dbReference type="Pfam" id="PF00085">
    <property type="entry name" value="Thioredoxin"/>
    <property type="match status" value="1"/>
</dbReference>
<dbReference type="PANTHER" id="PTHR46426">
    <property type="entry name" value="PROTEIN DISULFIDE-ISOMERASE TMX3"/>
    <property type="match status" value="1"/>
</dbReference>
<dbReference type="Proteomes" id="UP000314986">
    <property type="component" value="Unassembled WGS sequence"/>
</dbReference>
<evidence type="ECO:0000259" key="16">
    <source>
        <dbReference type="PROSITE" id="PS51352"/>
    </source>
</evidence>
<dbReference type="EC" id="5.3.4.1" evidence="3"/>